<dbReference type="InterPro" id="IPR000182">
    <property type="entry name" value="GNAT_dom"/>
</dbReference>
<dbReference type="Pfam" id="PF00583">
    <property type="entry name" value="Acetyltransf_1"/>
    <property type="match status" value="1"/>
</dbReference>
<evidence type="ECO:0000313" key="5">
    <source>
        <dbReference type="EMBL" id="CBI08519.1"/>
    </source>
</evidence>
<dbReference type="EMBL" id="CABQ01000232">
    <property type="protein sequence ID" value="CBI08519.1"/>
    <property type="molecule type" value="Genomic_DNA"/>
</dbReference>
<dbReference type="PANTHER" id="PTHR10545:SF29">
    <property type="entry name" value="GH14572P-RELATED"/>
    <property type="match status" value="1"/>
</dbReference>
<comment type="caution">
    <text evidence="5">The sequence shown here is derived from an EMBL/GenBank/DDBJ whole genome shotgun (WGS) entry which is preliminary data.</text>
</comment>
<evidence type="ECO:0000256" key="2">
    <source>
        <dbReference type="ARBA" id="ARBA00022679"/>
    </source>
</evidence>
<dbReference type="FunFam" id="3.40.630.30:FF:000064">
    <property type="entry name" value="GNAT family acetyltransferase"/>
    <property type="match status" value="1"/>
</dbReference>
<name>E6QMP8_9ZZZZ</name>
<proteinExistence type="inferred from homology"/>
<dbReference type="InterPro" id="IPR016181">
    <property type="entry name" value="Acyl_CoA_acyltransferase"/>
</dbReference>
<protein>
    <submittedName>
        <fullName evidence="5">Diamine acetyltransferase 2 (Spermidine/spermine N(1)-acetyltransferase 2) (Polyamine N-acetyltransferase 2)</fullName>
        <ecNumber evidence="5">2.3.1.57</ecNumber>
    </submittedName>
</protein>
<comment type="similarity">
    <text evidence="1">Belongs to the acetyltransferase family.</text>
</comment>
<dbReference type="SUPFAM" id="SSF55729">
    <property type="entry name" value="Acyl-CoA N-acyltransferases (Nat)"/>
    <property type="match status" value="1"/>
</dbReference>
<keyword evidence="3 5" id="KW-0012">Acyltransferase</keyword>
<dbReference type="InterPro" id="IPR051016">
    <property type="entry name" value="Diverse_Substrate_AcTransf"/>
</dbReference>
<dbReference type="CDD" id="cd04301">
    <property type="entry name" value="NAT_SF"/>
    <property type="match status" value="1"/>
</dbReference>
<evidence type="ECO:0000256" key="1">
    <source>
        <dbReference type="ARBA" id="ARBA00008694"/>
    </source>
</evidence>
<dbReference type="PANTHER" id="PTHR10545">
    <property type="entry name" value="DIAMINE N-ACETYLTRANSFERASE"/>
    <property type="match status" value="1"/>
</dbReference>
<dbReference type="GO" id="GO:0004145">
    <property type="term" value="F:diamine N-acetyltransferase activity"/>
    <property type="evidence" value="ECO:0007669"/>
    <property type="project" value="UniProtKB-EC"/>
</dbReference>
<dbReference type="PROSITE" id="PS51186">
    <property type="entry name" value="GNAT"/>
    <property type="match status" value="1"/>
</dbReference>
<organism evidence="5">
    <name type="scientific">mine drainage metagenome</name>
    <dbReference type="NCBI Taxonomy" id="410659"/>
    <lineage>
        <taxon>unclassified sequences</taxon>
        <taxon>metagenomes</taxon>
        <taxon>ecological metagenomes</taxon>
    </lineage>
</organism>
<gene>
    <name evidence="5" type="primary">SAT</name>
    <name evidence="5" type="ORF">CARN6_1993</name>
</gene>
<feature type="domain" description="N-acetyltransferase" evidence="4">
    <location>
        <begin position="10"/>
        <end position="160"/>
    </location>
</feature>
<keyword evidence="2 5" id="KW-0808">Transferase</keyword>
<sequence>MFRPTIKTMLTLRKATAEDVPLILEFIRALAAFERAPDAVTATEAGLLRDGFGANPYYQCLIADWDGQPAGFALYFFNYSTWTGRPGIHLEDIYVHTEMRGRGIGKALLAQVAAAAHALGCPRLQWQVLDWNTPAVEFYGSLGGQFLDEWRNVRMEPEAIRRLAELAPGIGPGITPGGEPS</sequence>
<evidence type="ECO:0000259" key="4">
    <source>
        <dbReference type="PROSITE" id="PS51186"/>
    </source>
</evidence>
<dbReference type="EC" id="2.3.1.57" evidence="5"/>
<dbReference type="AlphaFoldDB" id="E6QMP8"/>
<evidence type="ECO:0000256" key="3">
    <source>
        <dbReference type="ARBA" id="ARBA00023315"/>
    </source>
</evidence>
<reference evidence="5" key="1">
    <citation type="submission" date="2009-10" db="EMBL/GenBank/DDBJ databases">
        <title>Diversity of trophic interactions inside an arsenic-rich microbial ecosystem.</title>
        <authorList>
            <person name="Bertin P.N."/>
            <person name="Heinrich-Salmeron A."/>
            <person name="Pelletier E."/>
            <person name="Goulhen-Chollet F."/>
            <person name="Arsene-Ploetze F."/>
            <person name="Gallien S."/>
            <person name="Calteau A."/>
            <person name="Vallenet D."/>
            <person name="Casiot C."/>
            <person name="Chane-Woon-Ming B."/>
            <person name="Giloteaux L."/>
            <person name="Barakat M."/>
            <person name="Bonnefoy V."/>
            <person name="Bruneel O."/>
            <person name="Chandler M."/>
            <person name="Cleiss J."/>
            <person name="Duran R."/>
            <person name="Elbaz-Poulichet F."/>
            <person name="Fonknechten N."/>
            <person name="Lauga B."/>
            <person name="Mornico D."/>
            <person name="Ortet P."/>
            <person name="Schaeffer C."/>
            <person name="Siguier P."/>
            <person name="Alexander Thil Smith A."/>
            <person name="Van Dorsselaer A."/>
            <person name="Weissenbach J."/>
            <person name="Medigue C."/>
            <person name="Le Paslier D."/>
        </authorList>
    </citation>
    <scope>NUCLEOTIDE SEQUENCE</scope>
</reference>
<dbReference type="Gene3D" id="3.40.630.30">
    <property type="match status" value="1"/>
</dbReference>
<accession>E6QMP8</accession>